<dbReference type="InterPro" id="IPR039424">
    <property type="entry name" value="SBP_5"/>
</dbReference>
<dbReference type="InterPro" id="IPR023765">
    <property type="entry name" value="SBP_5_CS"/>
</dbReference>
<dbReference type="GO" id="GO:0030288">
    <property type="term" value="C:outer membrane-bounded periplasmic space"/>
    <property type="evidence" value="ECO:0007669"/>
    <property type="project" value="UniProtKB-ARBA"/>
</dbReference>
<feature type="chain" id="PRO_5024367995" evidence="5">
    <location>
        <begin position="26"/>
        <end position="519"/>
    </location>
</feature>
<evidence type="ECO:0000256" key="2">
    <source>
        <dbReference type="ARBA" id="ARBA00005695"/>
    </source>
</evidence>
<dbReference type="Gene3D" id="3.90.76.10">
    <property type="entry name" value="Dipeptide-binding Protein, Domain 1"/>
    <property type="match status" value="1"/>
</dbReference>
<protein>
    <submittedName>
        <fullName evidence="7">Polyamine ABC transporter substrate-binding protein</fullName>
    </submittedName>
</protein>
<keyword evidence="8" id="KW-1185">Reference proteome</keyword>
<dbReference type="Gene3D" id="3.40.190.10">
    <property type="entry name" value="Periplasmic binding protein-like II"/>
    <property type="match status" value="1"/>
</dbReference>
<dbReference type="PANTHER" id="PTHR30290:SF9">
    <property type="entry name" value="OLIGOPEPTIDE-BINDING PROTEIN APPA"/>
    <property type="match status" value="1"/>
</dbReference>
<feature type="signal peptide" evidence="5">
    <location>
        <begin position="1"/>
        <end position="25"/>
    </location>
</feature>
<dbReference type="RefSeq" id="WP_150942276.1">
    <property type="nucleotide sequence ID" value="NZ_VCMV01000003.1"/>
</dbReference>
<keyword evidence="3" id="KW-0813">Transport</keyword>
<organism evidence="7 8">
    <name type="scientific">Microvirga brassicacearum</name>
    <dbReference type="NCBI Taxonomy" id="2580413"/>
    <lineage>
        <taxon>Bacteria</taxon>
        <taxon>Pseudomonadati</taxon>
        <taxon>Pseudomonadota</taxon>
        <taxon>Alphaproteobacteria</taxon>
        <taxon>Hyphomicrobiales</taxon>
        <taxon>Methylobacteriaceae</taxon>
        <taxon>Microvirga</taxon>
    </lineage>
</organism>
<dbReference type="GO" id="GO:0015833">
    <property type="term" value="P:peptide transport"/>
    <property type="evidence" value="ECO:0007669"/>
    <property type="project" value="TreeGrafter"/>
</dbReference>
<comment type="caution">
    <text evidence="7">The sequence shown here is derived from an EMBL/GenBank/DDBJ whole genome shotgun (WGS) entry which is preliminary data.</text>
</comment>
<dbReference type="GO" id="GO:0043190">
    <property type="term" value="C:ATP-binding cassette (ABC) transporter complex"/>
    <property type="evidence" value="ECO:0007669"/>
    <property type="project" value="InterPro"/>
</dbReference>
<proteinExistence type="inferred from homology"/>
<dbReference type="Gene3D" id="3.10.105.10">
    <property type="entry name" value="Dipeptide-binding Protein, Domain 3"/>
    <property type="match status" value="1"/>
</dbReference>
<dbReference type="Pfam" id="PF00496">
    <property type="entry name" value="SBP_bac_5"/>
    <property type="match status" value="1"/>
</dbReference>
<dbReference type="AlphaFoldDB" id="A0A5N3PHL0"/>
<evidence type="ECO:0000259" key="6">
    <source>
        <dbReference type="Pfam" id="PF00496"/>
    </source>
</evidence>
<dbReference type="InterPro" id="IPR000914">
    <property type="entry name" value="SBP_5_dom"/>
</dbReference>
<dbReference type="GO" id="GO:1904680">
    <property type="term" value="F:peptide transmembrane transporter activity"/>
    <property type="evidence" value="ECO:0007669"/>
    <property type="project" value="TreeGrafter"/>
</dbReference>
<dbReference type="PROSITE" id="PS01040">
    <property type="entry name" value="SBP_BACTERIAL_5"/>
    <property type="match status" value="1"/>
</dbReference>
<dbReference type="PANTHER" id="PTHR30290">
    <property type="entry name" value="PERIPLASMIC BINDING COMPONENT OF ABC TRANSPORTER"/>
    <property type="match status" value="1"/>
</dbReference>
<sequence>MNRNIVSSASVVVAFMVGGAAAAQAQESVLQISSGGTDIATLDAHRASATTDKSLIGWMYNGLVRFPPGSADPKDLEPDLAERWETSADGKTWTFYLRKGVKFHGAYGELTADDVVYSLKRAGDESRSTFAANFSGIEDVAKVDDYTVRVTLKYPDASFLGRVSNYHAGNIVSKKAAEDLGAKFAANPVGTGPFKFAEHVTQQHVKLVAHKDYFRGAPKIDTIMYRMIPSDSARELAFASGELDVMYGKREQRWVDTARKRGNMIIDIFRPGEFRTLHLNRSIAPLDDIRVRQAIAHAVKVDDIVRYVGKDVGPKGCSVVPPGYLGEDCSAGAYDYDTEKAKKLLAEAGHGEGLVLKATVSNISAQLPIMEIVQSQLAKVGIKLDMNVVDHPTYQTQSRKNASAIVFYGAARFPIADAYLTEFYHSDAIVGKPTAITNFSHCAVADKEIDAARLEGNPEKQLALWKEAQRKIHEDVCSLPLFDLQQVWGHSNRVDFGYELKGAMNLAPPITEKTTVKPR</sequence>
<accession>A0A5N3PHL0</accession>
<dbReference type="EMBL" id="VCMV01000003">
    <property type="protein sequence ID" value="KAB0269218.1"/>
    <property type="molecule type" value="Genomic_DNA"/>
</dbReference>
<reference evidence="7 8" key="1">
    <citation type="journal article" date="2019" name="Microorganisms">
        <title>Genome Insights into the Novel Species Microvirga brassicacearum, a Rapeseed Endophyte with Biotechnological Potential.</title>
        <authorList>
            <person name="Jimenez-Gomez A."/>
            <person name="Saati-Santamaria Z."/>
            <person name="Igual J.M."/>
            <person name="Rivas R."/>
            <person name="Mateos P.F."/>
            <person name="Garcia-Fraile P."/>
        </authorList>
    </citation>
    <scope>NUCLEOTIDE SEQUENCE [LARGE SCALE GENOMIC DNA]</scope>
    <source>
        <strain evidence="7 8">CDVBN77</strain>
    </source>
</reference>
<dbReference type="InterPro" id="IPR030678">
    <property type="entry name" value="Peptide/Ni-bd"/>
</dbReference>
<dbReference type="PIRSF" id="PIRSF002741">
    <property type="entry name" value="MppA"/>
    <property type="match status" value="1"/>
</dbReference>
<evidence type="ECO:0000256" key="1">
    <source>
        <dbReference type="ARBA" id="ARBA00004418"/>
    </source>
</evidence>
<evidence type="ECO:0000313" key="7">
    <source>
        <dbReference type="EMBL" id="KAB0269218.1"/>
    </source>
</evidence>
<comment type="similarity">
    <text evidence="2">Belongs to the bacterial solute-binding protein 5 family.</text>
</comment>
<keyword evidence="4 5" id="KW-0732">Signal</keyword>
<gene>
    <name evidence="7" type="ORF">FEZ63_03720</name>
</gene>
<evidence type="ECO:0000256" key="3">
    <source>
        <dbReference type="ARBA" id="ARBA00022448"/>
    </source>
</evidence>
<dbReference type="SUPFAM" id="SSF53850">
    <property type="entry name" value="Periplasmic binding protein-like II"/>
    <property type="match status" value="1"/>
</dbReference>
<comment type="subcellular location">
    <subcellularLocation>
        <location evidence="1">Periplasm</location>
    </subcellularLocation>
</comment>
<dbReference type="Proteomes" id="UP000325684">
    <property type="component" value="Unassembled WGS sequence"/>
</dbReference>
<name>A0A5N3PHL0_9HYPH</name>
<evidence type="ECO:0000256" key="4">
    <source>
        <dbReference type="ARBA" id="ARBA00022729"/>
    </source>
</evidence>
<dbReference type="CDD" id="cd08508">
    <property type="entry name" value="PBP2_NikA_DppA_OppA_like_1"/>
    <property type="match status" value="1"/>
</dbReference>
<evidence type="ECO:0000313" key="8">
    <source>
        <dbReference type="Proteomes" id="UP000325684"/>
    </source>
</evidence>
<feature type="domain" description="Solute-binding protein family 5" evidence="6">
    <location>
        <begin position="76"/>
        <end position="427"/>
    </location>
</feature>
<dbReference type="OrthoDB" id="9803988at2"/>
<evidence type="ECO:0000256" key="5">
    <source>
        <dbReference type="SAM" id="SignalP"/>
    </source>
</evidence>